<gene>
    <name evidence="1" type="ORF">VNI00_004220</name>
</gene>
<protein>
    <submittedName>
        <fullName evidence="1">Uncharacterized protein</fullName>
    </submittedName>
</protein>
<reference evidence="1 2" key="1">
    <citation type="submission" date="2024-01" db="EMBL/GenBank/DDBJ databases">
        <title>A draft genome for a cacao thread blight-causing isolate of Paramarasmius palmivorus.</title>
        <authorList>
            <person name="Baruah I.K."/>
            <person name="Bukari Y."/>
            <person name="Amoako-Attah I."/>
            <person name="Meinhardt L.W."/>
            <person name="Bailey B.A."/>
            <person name="Cohen S.P."/>
        </authorList>
    </citation>
    <scope>NUCLEOTIDE SEQUENCE [LARGE SCALE GENOMIC DNA]</scope>
    <source>
        <strain evidence="1 2">GH-12</strain>
    </source>
</reference>
<dbReference type="EMBL" id="JAYKXP010000011">
    <property type="protein sequence ID" value="KAK7052900.1"/>
    <property type="molecule type" value="Genomic_DNA"/>
</dbReference>
<proteinExistence type="predicted"/>
<keyword evidence="2" id="KW-1185">Reference proteome</keyword>
<accession>A0AAW0DQ13</accession>
<evidence type="ECO:0000313" key="2">
    <source>
        <dbReference type="Proteomes" id="UP001383192"/>
    </source>
</evidence>
<evidence type="ECO:0000313" key="1">
    <source>
        <dbReference type="EMBL" id="KAK7052900.1"/>
    </source>
</evidence>
<dbReference type="Proteomes" id="UP001383192">
    <property type="component" value="Unassembled WGS sequence"/>
</dbReference>
<name>A0AAW0DQ13_9AGAR</name>
<sequence>MATEQNVLLPDNAALGQRKRLDTALTTDGVNLAAIQKSVTGKSLASYLYSHTLSSYADLRYACCQLERAVFALDPEDRTPTRCLGEYTNALVSGASQISRSGRSEDRRRILAFTRYLSLAIEAIEERTLGRNPFVLENIAGTSLENKAVVVFRGVKPGAFESLREVNTADARDTHNLMHFFDTYTEAALAFQRAQQSGVIESINRVYIADYDSPPLLSFVVSEGAVPGIYDSLEEAVEMGLQWDGGSLEVFLTQEEADEYFDSFRPTTFNELRRSRTV</sequence>
<dbReference type="AlphaFoldDB" id="A0AAW0DQ13"/>
<comment type="caution">
    <text evidence="1">The sequence shown here is derived from an EMBL/GenBank/DDBJ whole genome shotgun (WGS) entry which is preliminary data.</text>
</comment>
<organism evidence="1 2">
    <name type="scientific">Paramarasmius palmivorus</name>
    <dbReference type="NCBI Taxonomy" id="297713"/>
    <lineage>
        <taxon>Eukaryota</taxon>
        <taxon>Fungi</taxon>
        <taxon>Dikarya</taxon>
        <taxon>Basidiomycota</taxon>
        <taxon>Agaricomycotina</taxon>
        <taxon>Agaricomycetes</taxon>
        <taxon>Agaricomycetidae</taxon>
        <taxon>Agaricales</taxon>
        <taxon>Marasmiineae</taxon>
        <taxon>Marasmiaceae</taxon>
        <taxon>Paramarasmius</taxon>
    </lineage>
</organism>